<reference evidence="2" key="1">
    <citation type="submission" date="2022-03" db="EMBL/GenBank/DDBJ databases">
        <title>A functionally conserved STORR gene fusion in Papaver species that diverged 16.8 million years ago.</title>
        <authorList>
            <person name="Catania T."/>
        </authorList>
    </citation>
    <scope>NUCLEOTIDE SEQUENCE</scope>
    <source>
        <strain evidence="2">S-191538</strain>
    </source>
</reference>
<dbReference type="PANTHER" id="PTHR31973">
    <property type="entry name" value="POLYPROTEIN, PUTATIVE-RELATED"/>
    <property type="match status" value="1"/>
</dbReference>
<dbReference type="AlphaFoldDB" id="A0AA41RU24"/>
<evidence type="ECO:0000313" key="2">
    <source>
        <dbReference type="EMBL" id="MCL7024329.1"/>
    </source>
</evidence>
<dbReference type="InterPro" id="IPR018289">
    <property type="entry name" value="MULE_transposase_dom"/>
</dbReference>
<gene>
    <name evidence="2" type="ORF">MKW94_017101</name>
</gene>
<dbReference type="EMBL" id="JAJJMA010033249">
    <property type="protein sequence ID" value="MCL7024329.1"/>
    <property type="molecule type" value="Genomic_DNA"/>
</dbReference>
<dbReference type="Proteomes" id="UP001177140">
    <property type="component" value="Unassembled WGS sequence"/>
</dbReference>
<evidence type="ECO:0000313" key="3">
    <source>
        <dbReference type="Proteomes" id="UP001177140"/>
    </source>
</evidence>
<comment type="caution">
    <text evidence="2">The sequence shown here is derived from an EMBL/GenBank/DDBJ whole genome shotgun (WGS) entry which is preliminary data.</text>
</comment>
<accession>A0AA41RU24</accession>
<feature type="domain" description="MULE transposase" evidence="1">
    <location>
        <begin position="340"/>
        <end position="442"/>
    </location>
</feature>
<dbReference type="Pfam" id="PF10551">
    <property type="entry name" value="MULE"/>
    <property type="match status" value="1"/>
</dbReference>
<dbReference type="PANTHER" id="PTHR31973:SF195">
    <property type="entry name" value="MUDR FAMILY TRANSPOSASE"/>
    <property type="match status" value="1"/>
</dbReference>
<sequence length="562" mass="65047">MSTFGTDPKVDMFCESHVYYKRNHISYMVSLQSTIADLKWVICNNWRMLSPSSIVVNYMQNGVKIPVLADVSLHGLAALHSTLKSPFFELHVDSFEVGSSSSFVDVDNNSELVQMAKKSYIVEGNEVEKSFISDSWANIFDDTHQFFHGGVESVRIALDKYRLRTGYKLEKVKNDLSRLTYKCISKPNFECSWRLHTVAVDKSNEVFKIKKYVKRHTCGVGMRVRSPTVKKRLVDHMIHERVMHNPLIKSHDIIDYFKLDVGVNIKYHHAYNGLEVSQDAIFGDEVKSYTHLTWYVTAIRDTNPGSYVDFDYNDATKRFHRLFICFGACKEGYRLCRPMIFCDATFLTGRFRGTLMAATCLNGDNGFILLFFLFLQSPLAYALVPGENIDHWTWFMKNLKKVVDDREITFITDRGEGLKRSIPEVFGSQAHHSYCFFHLKQNLPINKGHEKYKQVIECYRKATYALSPLRYDEALRELEIMGCGWVANYLKGVEKEKWSSAYFPGCRYGYVSSSIAESFNNWIRKEKKLPAFALIDITRYAFFLMRNIFFSHICTASQTYIC</sequence>
<keyword evidence="3" id="KW-1185">Reference proteome</keyword>
<evidence type="ECO:0000259" key="1">
    <source>
        <dbReference type="Pfam" id="PF10551"/>
    </source>
</evidence>
<proteinExistence type="predicted"/>
<name>A0AA41RU24_PAPNU</name>
<organism evidence="2 3">
    <name type="scientific">Papaver nudicaule</name>
    <name type="common">Iceland poppy</name>
    <dbReference type="NCBI Taxonomy" id="74823"/>
    <lineage>
        <taxon>Eukaryota</taxon>
        <taxon>Viridiplantae</taxon>
        <taxon>Streptophyta</taxon>
        <taxon>Embryophyta</taxon>
        <taxon>Tracheophyta</taxon>
        <taxon>Spermatophyta</taxon>
        <taxon>Magnoliopsida</taxon>
        <taxon>Ranunculales</taxon>
        <taxon>Papaveraceae</taxon>
        <taxon>Papaveroideae</taxon>
        <taxon>Papaver</taxon>
    </lineage>
</organism>
<protein>
    <recommendedName>
        <fullName evidence="1">MULE transposase domain-containing protein</fullName>
    </recommendedName>
</protein>